<dbReference type="SUPFAM" id="SSF52799">
    <property type="entry name" value="(Phosphotyrosine protein) phosphatases II"/>
    <property type="match status" value="1"/>
</dbReference>
<evidence type="ECO:0000313" key="5">
    <source>
        <dbReference type="EMBL" id="USW58333.1"/>
    </source>
</evidence>
<dbReference type="GO" id="GO:0016791">
    <property type="term" value="F:phosphatase activity"/>
    <property type="evidence" value="ECO:0007669"/>
    <property type="project" value="TreeGrafter"/>
</dbReference>
<dbReference type="AlphaFoldDB" id="A0A9Q9B6G2"/>
<feature type="compositionally biased region" description="Polar residues" evidence="4">
    <location>
        <begin position="17"/>
        <end position="29"/>
    </location>
</feature>
<name>A0A9Q9B6G2_9PEZI</name>
<feature type="region of interest" description="Disordered" evidence="4">
    <location>
        <begin position="318"/>
        <end position="377"/>
    </location>
</feature>
<sequence length="398" mass="44774">MPFLRDHFSRGVERATDNTTTEQTVTSKSLKMDEMNELTERQIDERLEKLDALMRADGEFDRFGQRIDGVLPTSSQPPSPPESRSPTPRVTLMPCPVRLLPLVPAPNYGCVARKKIFRSAFPQARNIEFMEFLKISSILTLVTKTESCEVYDNFVWQYGVRRKILDVEPNKEGKVKTNFDTLCDAILFALNPSHHPVYIHCNQGRHRTGCVVACIRKIQQWPMDEILDEYMTYAHPKPREGDIELIRTFDPELVHTYGRDNGLLGGFREKKLGRDRVDSFNSVYELAESLPPHDTAFIMSSSLSSNSSDDDLLMAMARSATSQTAESETSNIEPLLPQTPISSTPDVTVSEVAGDEEDGLNNSLEVEDGDGEERLEFEDVKIVSASATTAPIAIRSRR</sequence>
<evidence type="ECO:0000256" key="4">
    <source>
        <dbReference type="SAM" id="MobiDB-lite"/>
    </source>
</evidence>
<dbReference type="EMBL" id="CP099428">
    <property type="protein sequence ID" value="USW58333.1"/>
    <property type="molecule type" value="Genomic_DNA"/>
</dbReference>
<keyword evidence="3" id="KW-0378">Hydrolase</keyword>
<dbReference type="PANTHER" id="PTHR31126">
    <property type="entry name" value="TYROSINE-PROTEIN PHOSPHATASE"/>
    <property type="match status" value="1"/>
</dbReference>
<feature type="compositionally biased region" description="Acidic residues" evidence="4">
    <location>
        <begin position="353"/>
        <end position="371"/>
    </location>
</feature>
<dbReference type="Proteomes" id="UP001056384">
    <property type="component" value="Chromosome 11"/>
</dbReference>
<feature type="compositionally biased region" description="Basic and acidic residues" evidence="4">
    <location>
        <begin position="1"/>
        <end position="16"/>
    </location>
</feature>
<proteinExistence type="predicted"/>
<evidence type="ECO:0000256" key="3">
    <source>
        <dbReference type="ARBA" id="ARBA00022801"/>
    </source>
</evidence>
<feature type="region of interest" description="Disordered" evidence="4">
    <location>
        <begin position="67"/>
        <end position="90"/>
    </location>
</feature>
<dbReference type="InterPro" id="IPR016130">
    <property type="entry name" value="Tyr_Pase_AS"/>
</dbReference>
<protein>
    <submittedName>
        <fullName evidence="5">Atypical dual-specificity phosphatase Siw14, protein-tyrosine phosphatase, active</fullName>
    </submittedName>
</protein>
<evidence type="ECO:0000313" key="6">
    <source>
        <dbReference type="Proteomes" id="UP001056384"/>
    </source>
</evidence>
<dbReference type="OrthoDB" id="6375174at2759"/>
<keyword evidence="2" id="KW-0963">Cytoplasm</keyword>
<keyword evidence="6" id="KW-1185">Reference proteome</keyword>
<accession>A0A9Q9B6G2</accession>
<dbReference type="GO" id="GO:0052840">
    <property type="term" value="F:inositol diphosphate tetrakisphosphate diphosphatase activity"/>
    <property type="evidence" value="ECO:0007669"/>
    <property type="project" value="TreeGrafter"/>
</dbReference>
<dbReference type="PANTHER" id="PTHR31126:SF48">
    <property type="entry name" value="INOSITOL PHOSPHATASE SIW14"/>
    <property type="match status" value="1"/>
</dbReference>
<feature type="compositionally biased region" description="Low complexity" evidence="4">
    <location>
        <begin position="319"/>
        <end position="330"/>
    </location>
</feature>
<dbReference type="PROSITE" id="PS00383">
    <property type="entry name" value="TYR_PHOSPHATASE_1"/>
    <property type="match status" value="1"/>
</dbReference>
<evidence type="ECO:0000256" key="1">
    <source>
        <dbReference type="ARBA" id="ARBA00004496"/>
    </source>
</evidence>
<comment type="subcellular location">
    <subcellularLocation>
        <location evidence="1">Cytoplasm</location>
    </subcellularLocation>
</comment>
<evidence type="ECO:0000256" key="2">
    <source>
        <dbReference type="ARBA" id="ARBA00022490"/>
    </source>
</evidence>
<dbReference type="InterPro" id="IPR029021">
    <property type="entry name" value="Prot-tyrosine_phosphatase-like"/>
</dbReference>
<gene>
    <name evidence="5" type="ORF">Slin15195_G116520</name>
</gene>
<dbReference type="GO" id="GO:0005737">
    <property type="term" value="C:cytoplasm"/>
    <property type="evidence" value="ECO:0007669"/>
    <property type="project" value="UniProtKB-SubCell"/>
</dbReference>
<dbReference type="Gene3D" id="3.90.190.10">
    <property type="entry name" value="Protein tyrosine phosphatase superfamily"/>
    <property type="match status" value="1"/>
</dbReference>
<organism evidence="5 6">
    <name type="scientific">Septoria linicola</name>
    <dbReference type="NCBI Taxonomy" id="215465"/>
    <lineage>
        <taxon>Eukaryota</taxon>
        <taxon>Fungi</taxon>
        <taxon>Dikarya</taxon>
        <taxon>Ascomycota</taxon>
        <taxon>Pezizomycotina</taxon>
        <taxon>Dothideomycetes</taxon>
        <taxon>Dothideomycetidae</taxon>
        <taxon>Mycosphaerellales</taxon>
        <taxon>Mycosphaerellaceae</taxon>
        <taxon>Septoria</taxon>
    </lineage>
</organism>
<dbReference type="FunFam" id="3.90.190.10:FF:000035">
    <property type="entry name" value="Tyrosine phosphatase, putative"/>
    <property type="match status" value="1"/>
</dbReference>
<feature type="region of interest" description="Disordered" evidence="4">
    <location>
        <begin position="1"/>
        <end position="36"/>
    </location>
</feature>
<dbReference type="Pfam" id="PF03162">
    <property type="entry name" value="Y_phosphatase2"/>
    <property type="match status" value="1"/>
</dbReference>
<reference evidence="5" key="1">
    <citation type="submission" date="2022-06" db="EMBL/GenBank/DDBJ databases">
        <title>Complete genome sequences of two strains of the flax pathogen Septoria linicola.</title>
        <authorList>
            <person name="Lapalu N."/>
            <person name="Simon A."/>
            <person name="Demenou B."/>
            <person name="Paumier D."/>
            <person name="Guillot M.-P."/>
            <person name="Gout L."/>
            <person name="Valade R."/>
        </authorList>
    </citation>
    <scope>NUCLEOTIDE SEQUENCE</scope>
    <source>
        <strain evidence="5">SE15195</strain>
    </source>
</reference>
<dbReference type="InterPro" id="IPR004861">
    <property type="entry name" value="Siw14-like"/>
</dbReference>